<feature type="region of interest" description="Disordered" evidence="9">
    <location>
        <begin position="1"/>
        <end position="76"/>
    </location>
</feature>
<feature type="region of interest" description="Disordered" evidence="9">
    <location>
        <begin position="196"/>
        <end position="243"/>
    </location>
</feature>
<dbReference type="PANTHER" id="PTHR24404">
    <property type="entry name" value="ZINC FINGER PROTEIN"/>
    <property type="match status" value="1"/>
</dbReference>
<evidence type="ECO:0000313" key="11">
    <source>
        <dbReference type="EMBL" id="ORY41590.1"/>
    </source>
</evidence>
<evidence type="ECO:0000256" key="8">
    <source>
        <dbReference type="PROSITE-ProRule" id="PRU00042"/>
    </source>
</evidence>
<dbReference type="SMART" id="SM00355">
    <property type="entry name" value="ZnF_C2H2"/>
    <property type="match status" value="3"/>
</dbReference>
<evidence type="ECO:0000256" key="4">
    <source>
        <dbReference type="ARBA" id="ARBA00022771"/>
    </source>
</evidence>
<feature type="domain" description="C2H2-type" evidence="10">
    <location>
        <begin position="179"/>
        <end position="206"/>
    </location>
</feature>
<dbReference type="STRING" id="329046.A0A1Y2C3H9"/>
<dbReference type="PANTHER" id="PTHR24404:SF114">
    <property type="entry name" value="KLUMPFUSS, ISOFORM B-RELATED"/>
    <property type="match status" value="1"/>
</dbReference>
<dbReference type="InterPro" id="IPR013087">
    <property type="entry name" value="Znf_C2H2_type"/>
</dbReference>
<keyword evidence="7" id="KW-0539">Nucleus</keyword>
<feature type="compositionally biased region" description="Polar residues" evidence="9">
    <location>
        <begin position="121"/>
        <end position="133"/>
    </location>
</feature>
<evidence type="ECO:0000256" key="9">
    <source>
        <dbReference type="SAM" id="MobiDB-lite"/>
    </source>
</evidence>
<dbReference type="InterPro" id="IPR050589">
    <property type="entry name" value="Ikaros_C2H2-ZF"/>
</dbReference>
<dbReference type="GO" id="GO:0008270">
    <property type="term" value="F:zinc ion binding"/>
    <property type="evidence" value="ECO:0007669"/>
    <property type="project" value="UniProtKB-KW"/>
</dbReference>
<reference evidence="11 12" key="1">
    <citation type="submission" date="2016-07" db="EMBL/GenBank/DDBJ databases">
        <title>Pervasive Adenine N6-methylation of Active Genes in Fungi.</title>
        <authorList>
            <consortium name="DOE Joint Genome Institute"/>
            <person name="Mondo S.J."/>
            <person name="Dannebaum R.O."/>
            <person name="Kuo R.C."/>
            <person name="Labutti K."/>
            <person name="Haridas S."/>
            <person name="Kuo A."/>
            <person name="Salamov A."/>
            <person name="Ahrendt S.R."/>
            <person name="Lipzen A."/>
            <person name="Sullivan W."/>
            <person name="Andreopoulos W.B."/>
            <person name="Clum A."/>
            <person name="Lindquist E."/>
            <person name="Daum C."/>
            <person name="Ramamoorthy G.K."/>
            <person name="Gryganskyi A."/>
            <person name="Culley D."/>
            <person name="Magnuson J.K."/>
            <person name="James T.Y."/>
            <person name="O'Malley M.A."/>
            <person name="Stajich J.E."/>
            <person name="Spatafora J.W."/>
            <person name="Visel A."/>
            <person name="Grigoriev I.V."/>
        </authorList>
    </citation>
    <scope>NUCLEOTIDE SEQUENCE [LARGE SCALE GENOMIC DNA]</scope>
    <source>
        <strain evidence="11 12">JEL800</strain>
    </source>
</reference>
<feature type="region of interest" description="Disordered" evidence="9">
    <location>
        <begin position="265"/>
        <end position="292"/>
    </location>
</feature>
<dbReference type="GO" id="GO:0003700">
    <property type="term" value="F:DNA-binding transcription factor activity"/>
    <property type="evidence" value="ECO:0007669"/>
    <property type="project" value="TreeGrafter"/>
</dbReference>
<dbReference type="GO" id="GO:0000978">
    <property type="term" value="F:RNA polymerase II cis-regulatory region sequence-specific DNA binding"/>
    <property type="evidence" value="ECO:0007669"/>
    <property type="project" value="TreeGrafter"/>
</dbReference>
<dbReference type="Gene3D" id="3.30.160.60">
    <property type="entry name" value="Classic Zinc Finger"/>
    <property type="match status" value="2"/>
</dbReference>
<evidence type="ECO:0000256" key="6">
    <source>
        <dbReference type="ARBA" id="ARBA00023125"/>
    </source>
</evidence>
<sequence>MLASSDPHPTAARKSTVTLKSKAGPNLVYVPKMPPHSKSDSVKSESDAIDMDPSTTQDVPGVISNAAVPPAANQPPKFHCRSCDDAFGSKELFDQHICDKVSRAAALGLPEPPDLTLQAASSITQNSTEQSPAKTPPAKNGERIRRDRRGQCPHCEKVLSREEHLTRHIQTVHQGLKPFYCEVCKNRFGRKDEYIRHQRMHERRGDLVGTNVPTPPPRQTRPAASTQSAPARNATSNNETASLRKISQSAPRLLEERMDDVNVANQGTAWRKRKSASIDEESDQDRSSPVIEDPAVAAKPASYFKCLRFFDEKTLSNILVSLVYHSRTPLPYHK</sequence>
<dbReference type="Pfam" id="PF00096">
    <property type="entry name" value="zf-C2H2"/>
    <property type="match status" value="2"/>
</dbReference>
<keyword evidence="4 8" id="KW-0863">Zinc-finger</keyword>
<gene>
    <name evidence="11" type="ORF">BCR33DRAFT_335924</name>
</gene>
<accession>A0A1Y2C3H9</accession>
<organism evidence="11 12">
    <name type="scientific">Rhizoclosmatium globosum</name>
    <dbReference type="NCBI Taxonomy" id="329046"/>
    <lineage>
        <taxon>Eukaryota</taxon>
        <taxon>Fungi</taxon>
        <taxon>Fungi incertae sedis</taxon>
        <taxon>Chytridiomycota</taxon>
        <taxon>Chytridiomycota incertae sedis</taxon>
        <taxon>Chytridiomycetes</taxon>
        <taxon>Chytridiales</taxon>
        <taxon>Chytriomycetaceae</taxon>
        <taxon>Rhizoclosmatium</taxon>
    </lineage>
</organism>
<dbReference type="Proteomes" id="UP000193642">
    <property type="component" value="Unassembled WGS sequence"/>
</dbReference>
<feature type="region of interest" description="Disordered" evidence="9">
    <location>
        <begin position="121"/>
        <end position="153"/>
    </location>
</feature>
<feature type="compositionally biased region" description="Low complexity" evidence="9">
    <location>
        <begin position="65"/>
        <end position="76"/>
    </location>
</feature>
<evidence type="ECO:0000256" key="7">
    <source>
        <dbReference type="ARBA" id="ARBA00023242"/>
    </source>
</evidence>
<dbReference type="GO" id="GO:0006357">
    <property type="term" value="P:regulation of transcription by RNA polymerase II"/>
    <property type="evidence" value="ECO:0007669"/>
    <property type="project" value="TreeGrafter"/>
</dbReference>
<feature type="domain" description="C2H2-type" evidence="10">
    <location>
        <begin position="150"/>
        <end position="178"/>
    </location>
</feature>
<dbReference type="PROSITE" id="PS00028">
    <property type="entry name" value="ZINC_FINGER_C2H2_1"/>
    <property type="match status" value="2"/>
</dbReference>
<dbReference type="InterPro" id="IPR036236">
    <property type="entry name" value="Znf_C2H2_sf"/>
</dbReference>
<comment type="caution">
    <text evidence="11">The sequence shown here is derived from an EMBL/GenBank/DDBJ whole genome shotgun (WGS) entry which is preliminary data.</text>
</comment>
<comment type="subcellular location">
    <subcellularLocation>
        <location evidence="1">Nucleus</location>
    </subcellularLocation>
</comment>
<evidence type="ECO:0000313" key="12">
    <source>
        <dbReference type="Proteomes" id="UP000193642"/>
    </source>
</evidence>
<keyword evidence="5" id="KW-0862">Zinc</keyword>
<dbReference type="EMBL" id="MCGO01000031">
    <property type="protein sequence ID" value="ORY41590.1"/>
    <property type="molecule type" value="Genomic_DNA"/>
</dbReference>
<dbReference type="PROSITE" id="PS50157">
    <property type="entry name" value="ZINC_FINGER_C2H2_2"/>
    <property type="match status" value="2"/>
</dbReference>
<feature type="compositionally biased region" description="Polar residues" evidence="9">
    <location>
        <begin position="225"/>
        <end position="243"/>
    </location>
</feature>
<dbReference type="SUPFAM" id="SSF57667">
    <property type="entry name" value="beta-beta-alpha zinc fingers"/>
    <property type="match status" value="1"/>
</dbReference>
<evidence type="ECO:0000256" key="1">
    <source>
        <dbReference type="ARBA" id="ARBA00004123"/>
    </source>
</evidence>
<keyword evidence="3" id="KW-0677">Repeat</keyword>
<evidence type="ECO:0000256" key="2">
    <source>
        <dbReference type="ARBA" id="ARBA00022723"/>
    </source>
</evidence>
<keyword evidence="2" id="KW-0479">Metal-binding</keyword>
<keyword evidence="6" id="KW-0238">DNA-binding</keyword>
<dbReference type="AlphaFoldDB" id="A0A1Y2C3H9"/>
<proteinExistence type="predicted"/>
<feature type="compositionally biased region" description="Basic and acidic residues" evidence="9">
    <location>
        <begin position="37"/>
        <end position="46"/>
    </location>
</feature>
<evidence type="ECO:0000256" key="5">
    <source>
        <dbReference type="ARBA" id="ARBA00022833"/>
    </source>
</evidence>
<evidence type="ECO:0000259" key="10">
    <source>
        <dbReference type="PROSITE" id="PS50157"/>
    </source>
</evidence>
<dbReference type="GO" id="GO:0005634">
    <property type="term" value="C:nucleus"/>
    <property type="evidence" value="ECO:0007669"/>
    <property type="project" value="UniProtKB-SubCell"/>
</dbReference>
<dbReference type="OrthoDB" id="9947289at2759"/>
<keyword evidence="12" id="KW-1185">Reference proteome</keyword>
<evidence type="ECO:0000256" key="3">
    <source>
        <dbReference type="ARBA" id="ARBA00022737"/>
    </source>
</evidence>
<name>A0A1Y2C3H9_9FUNG</name>
<protein>
    <recommendedName>
        <fullName evidence="10">C2H2-type domain-containing protein</fullName>
    </recommendedName>
</protein>